<protein>
    <submittedName>
        <fullName evidence="2">Uncharacterized protein</fullName>
    </submittedName>
</protein>
<dbReference type="EMBL" id="JANPWB010000001">
    <property type="protein sequence ID" value="KAJ1213778.1"/>
    <property type="molecule type" value="Genomic_DNA"/>
</dbReference>
<organism evidence="2 3">
    <name type="scientific">Pleurodeles waltl</name>
    <name type="common">Iberian ribbed newt</name>
    <dbReference type="NCBI Taxonomy" id="8319"/>
    <lineage>
        <taxon>Eukaryota</taxon>
        <taxon>Metazoa</taxon>
        <taxon>Chordata</taxon>
        <taxon>Craniata</taxon>
        <taxon>Vertebrata</taxon>
        <taxon>Euteleostomi</taxon>
        <taxon>Amphibia</taxon>
        <taxon>Batrachia</taxon>
        <taxon>Caudata</taxon>
        <taxon>Salamandroidea</taxon>
        <taxon>Salamandridae</taxon>
        <taxon>Pleurodelinae</taxon>
        <taxon>Pleurodeles</taxon>
    </lineage>
</organism>
<comment type="caution">
    <text evidence="2">The sequence shown here is derived from an EMBL/GenBank/DDBJ whole genome shotgun (WGS) entry which is preliminary data.</text>
</comment>
<dbReference type="AlphaFoldDB" id="A0AAV7WKE7"/>
<name>A0AAV7WKE7_PLEWA</name>
<accession>A0AAV7WKE7</accession>
<dbReference type="Proteomes" id="UP001066276">
    <property type="component" value="Chromosome 1_1"/>
</dbReference>
<evidence type="ECO:0000313" key="3">
    <source>
        <dbReference type="Proteomes" id="UP001066276"/>
    </source>
</evidence>
<evidence type="ECO:0000313" key="2">
    <source>
        <dbReference type="EMBL" id="KAJ1213778.1"/>
    </source>
</evidence>
<reference evidence="2" key="1">
    <citation type="journal article" date="2022" name="bioRxiv">
        <title>Sequencing and chromosome-scale assembly of the giantPleurodeles waltlgenome.</title>
        <authorList>
            <person name="Brown T."/>
            <person name="Elewa A."/>
            <person name="Iarovenko S."/>
            <person name="Subramanian E."/>
            <person name="Araus A.J."/>
            <person name="Petzold A."/>
            <person name="Susuki M."/>
            <person name="Suzuki K.-i.T."/>
            <person name="Hayashi T."/>
            <person name="Toyoda A."/>
            <person name="Oliveira C."/>
            <person name="Osipova E."/>
            <person name="Leigh N.D."/>
            <person name="Simon A."/>
            <person name="Yun M.H."/>
        </authorList>
    </citation>
    <scope>NUCLEOTIDE SEQUENCE</scope>
    <source>
        <strain evidence="2">20211129_DDA</strain>
        <tissue evidence="2">Liver</tissue>
    </source>
</reference>
<sequence>MGGTVHSPASGHWTVGKLVLRTGRKGVLRALRTARRRSNRHSKSYRPQLGPDGDLLLVRRGRAAVNFRLHGAESMAEGEIRDEKEEQGEQSQWWQPGEGTHQPVLKSLQVAEQYGRAWKVQQQEQTIRQKALERPLALAPGEIAVSCKITWYQWQWRPES</sequence>
<gene>
    <name evidence="2" type="ORF">NDU88_001409</name>
</gene>
<evidence type="ECO:0000256" key="1">
    <source>
        <dbReference type="SAM" id="MobiDB-lite"/>
    </source>
</evidence>
<keyword evidence="3" id="KW-1185">Reference proteome</keyword>
<proteinExistence type="predicted"/>
<feature type="region of interest" description="Disordered" evidence="1">
    <location>
        <begin position="75"/>
        <end position="100"/>
    </location>
</feature>